<evidence type="ECO:0000259" key="2">
    <source>
        <dbReference type="Pfam" id="PF15420"/>
    </source>
</evidence>
<proteinExistence type="predicted"/>
<dbReference type="InterPro" id="IPR027788">
    <property type="entry name" value="Alpha/beta-hydrolase_N_dom"/>
</dbReference>
<feature type="domain" description="Alpha/beta-hydrolase catalytic" evidence="1">
    <location>
        <begin position="128"/>
        <end position="403"/>
    </location>
</feature>
<protein>
    <submittedName>
        <fullName evidence="3">Unannotated protein</fullName>
    </submittedName>
</protein>
<evidence type="ECO:0000313" key="3">
    <source>
        <dbReference type="EMBL" id="CAB5016225.1"/>
    </source>
</evidence>
<sequence>MGTGISAALFTLAGVETLFARLVADGTRRAIPGLSPLAPAVGHAVALGVIGSGVVTGMEYLYRSQEQGGAAIEAAYDSEPTSEFVSGGPASVIDWPTLTREGARFVNMALRPDEIETVMGRPAATSPIRVFGGLDMAETVDQRVDITMADLERLGAFERSVICVASPTGSGYINYVAAETLEFLTLGDCAMVTMQYSLRPSFTSLDRVSMGREQNRALLHALTWRLRAIPEEARPRLVGFGESLGAHTFQDAFLHEGTAGFHRVGLDRALFLGSPGGSEWATTWRVDPDRSDPDHEVVEVATFEEWRALPAVERDSARYVLLSHHEDPIVKFGPELAVQHPDWLGPEGTRVGIPPDMTWRVLSTFLTVLIDVKNAMDVKPGIFVSRGHDYRADLARFVALAYDLPMADDERLRIEEALRRRELFWAQDRLISEQLNQAREAVQRQLKSWGVSPVAAGSVQVG</sequence>
<dbReference type="AlphaFoldDB" id="A0A6J7QGV7"/>
<dbReference type="Pfam" id="PF15420">
    <property type="entry name" value="Abhydrolase_9_N"/>
    <property type="match status" value="1"/>
</dbReference>
<feature type="domain" description="Alpha/beta-hydrolase N-terminal" evidence="2">
    <location>
        <begin position="3"/>
        <end position="107"/>
    </location>
</feature>
<name>A0A6J7QGV7_9ZZZZ</name>
<accession>A0A6J7QGV7</accession>
<dbReference type="Pfam" id="PF10081">
    <property type="entry name" value="Abhydrolase_9"/>
    <property type="match status" value="1"/>
</dbReference>
<reference evidence="3" key="1">
    <citation type="submission" date="2020-05" db="EMBL/GenBank/DDBJ databases">
        <authorList>
            <person name="Chiriac C."/>
            <person name="Salcher M."/>
            <person name="Ghai R."/>
            <person name="Kavagutti S V."/>
        </authorList>
    </citation>
    <scope>NUCLEOTIDE SEQUENCE</scope>
</reference>
<gene>
    <name evidence="3" type="ORF">UFOPK3992_01473</name>
</gene>
<dbReference type="InterPro" id="IPR027787">
    <property type="entry name" value="Alpha/beta-hydrolase_catalytic"/>
</dbReference>
<organism evidence="3">
    <name type="scientific">freshwater metagenome</name>
    <dbReference type="NCBI Taxonomy" id="449393"/>
    <lineage>
        <taxon>unclassified sequences</taxon>
        <taxon>metagenomes</taxon>
        <taxon>ecological metagenomes</taxon>
    </lineage>
</organism>
<evidence type="ECO:0000259" key="1">
    <source>
        <dbReference type="Pfam" id="PF10081"/>
    </source>
</evidence>
<dbReference type="EMBL" id="CAFBOZ010000231">
    <property type="protein sequence ID" value="CAB5016225.1"/>
    <property type="molecule type" value="Genomic_DNA"/>
</dbReference>